<dbReference type="Proteomes" id="UP000199029">
    <property type="component" value="Unassembled WGS sequence"/>
</dbReference>
<evidence type="ECO:0000313" key="1">
    <source>
        <dbReference type="EMBL" id="SFQ50816.1"/>
    </source>
</evidence>
<dbReference type="AlphaFoldDB" id="A0A1I5Z2V8"/>
<name>A0A1I5Z2V8_HYMAR</name>
<proteinExistence type="predicted"/>
<dbReference type="EMBL" id="FOXS01000003">
    <property type="protein sequence ID" value="SFQ50816.1"/>
    <property type="molecule type" value="Genomic_DNA"/>
</dbReference>
<gene>
    <name evidence="1" type="ORF">SAMN04515668_2657</name>
</gene>
<organism evidence="1 2">
    <name type="scientific">Hymenobacter arizonensis</name>
    <name type="common">Siccationidurans arizonensis</name>
    <dbReference type="NCBI Taxonomy" id="1227077"/>
    <lineage>
        <taxon>Bacteria</taxon>
        <taxon>Pseudomonadati</taxon>
        <taxon>Bacteroidota</taxon>
        <taxon>Cytophagia</taxon>
        <taxon>Cytophagales</taxon>
        <taxon>Hymenobacteraceae</taxon>
        <taxon>Hymenobacter</taxon>
    </lineage>
</organism>
<reference evidence="2" key="1">
    <citation type="submission" date="2016-10" db="EMBL/GenBank/DDBJ databases">
        <authorList>
            <person name="Varghese N."/>
            <person name="Submissions S."/>
        </authorList>
    </citation>
    <scope>NUCLEOTIDE SEQUENCE [LARGE SCALE GENOMIC DNA]</scope>
    <source>
        <strain evidence="2">OR362-8,ATCC BAA-1266,JCM 13504</strain>
    </source>
</reference>
<evidence type="ECO:0000313" key="2">
    <source>
        <dbReference type="Proteomes" id="UP000199029"/>
    </source>
</evidence>
<sequence>MLSLRSTFSRLNELFEPDKVLRKLSMTDD</sequence>
<protein>
    <submittedName>
        <fullName evidence="1">Uncharacterized protein</fullName>
    </submittedName>
</protein>
<keyword evidence="2" id="KW-1185">Reference proteome</keyword>
<accession>A0A1I5Z2V8</accession>